<accession>A0A1H6C0L0</accession>
<dbReference type="Proteomes" id="UP000236743">
    <property type="component" value="Unassembled WGS sequence"/>
</dbReference>
<dbReference type="EMBL" id="FNUY01000008">
    <property type="protein sequence ID" value="SEG65926.1"/>
    <property type="molecule type" value="Genomic_DNA"/>
</dbReference>
<evidence type="ECO:0000256" key="1">
    <source>
        <dbReference type="SAM" id="SignalP"/>
    </source>
</evidence>
<keyword evidence="1" id="KW-0732">Signal</keyword>
<proteinExistence type="predicted"/>
<sequence length="167" mass="18438">MIRFNPVFRTVLPCIVGLLIVAQPVAAEEKKQTAVQVSKRPVAESKLHRLILQVNTNDPATMNLALNNAANVAQYYKDLGEKVEIEVVTFGPGLHMLRDDTSPVKARIKAMTASTPAISFKACGNTQENMSKTENRDITLIPEAAVVKSGVVRVIERQEQGWIYVRP</sequence>
<dbReference type="SUPFAM" id="SSF75169">
    <property type="entry name" value="DsrEFH-like"/>
    <property type="match status" value="1"/>
</dbReference>
<evidence type="ECO:0000313" key="2">
    <source>
        <dbReference type="EMBL" id="SEG65926.1"/>
    </source>
</evidence>
<dbReference type="AlphaFoldDB" id="A0A1H6C0L0"/>
<dbReference type="PANTHER" id="PTHR37691:SF1">
    <property type="entry name" value="BLR3518 PROTEIN"/>
    <property type="match status" value="1"/>
</dbReference>
<reference evidence="2 3" key="1">
    <citation type="submission" date="2016-10" db="EMBL/GenBank/DDBJ databases">
        <authorList>
            <person name="de Groot N.N."/>
        </authorList>
    </citation>
    <scope>NUCLEOTIDE SEQUENCE [LARGE SCALE GENOMIC DNA]</scope>
    <source>
        <strain evidence="2 3">DSM 26656</strain>
    </source>
</reference>
<keyword evidence="3" id="KW-1185">Reference proteome</keyword>
<feature type="signal peptide" evidence="1">
    <location>
        <begin position="1"/>
        <end position="27"/>
    </location>
</feature>
<evidence type="ECO:0000313" key="3">
    <source>
        <dbReference type="Proteomes" id="UP000236743"/>
    </source>
</evidence>
<protein>
    <submittedName>
        <fullName evidence="2">Uncharacterized protein</fullName>
    </submittedName>
</protein>
<gene>
    <name evidence="2" type="ORF">SAMN04488115_108223</name>
</gene>
<dbReference type="Gene3D" id="3.40.1260.10">
    <property type="entry name" value="DsrEFH-like"/>
    <property type="match status" value="1"/>
</dbReference>
<dbReference type="PANTHER" id="PTHR37691">
    <property type="entry name" value="BLR3518 PROTEIN"/>
    <property type="match status" value="1"/>
</dbReference>
<dbReference type="InterPro" id="IPR027396">
    <property type="entry name" value="DsrEFH-like"/>
</dbReference>
<feature type="chain" id="PRO_5009294429" evidence="1">
    <location>
        <begin position="28"/>
        <end position="167"/>
    </location>
</feature>
<name>A0A1H6C0L0_9HYPH</name>
<dbReference type="RefSeq" id="WP_103874170.1">
    <property type="nucleotide sequence ID" value="NZ_FNUY01000008.1"/>
</dbReference>
<dbReference type="OrthoDB" id="5794490at2"/>
<organism evidence="2 3">
    <name type="scientific">Bosea lathyri</name>
    <dbReference type="NCBI Taxonomy" id="1036778"/>
    <lineage>
        <taxon>Bacteria</taxon>
        <taxon>Pseudomonadati</taxon>
        <taxon>Pseudomonadota</taxon>
        <taxon>Alphaproteobacteria</taxon>
        <taxon>Hyphomicrobiales</taxon>
        <taxon>Boseaceae</taxon>
        <taxon>Bosea</taxon>
    </lineage>
</organism>